<evidence type="ECO:0000256" key="6">
    <source>
        <dbReference type="SAM" id="MobiDB-lite"/>
    </source>
</evidence>
<comment type="function">
    <text evidence="5">Effector that suppresses plant defense responses during pathogen infection.</text>
</comment>
<accession>A0A8J5MBS1</accession>
<dbReference type="Proteomes" id="UP000709295">
    <property type="component" value="Unassembled WGS sequence"/>
</dbReference>
<sequence length="153" mass="17230">MRLSYFLLVAATTLLASGSAATASGRFTSVSAMESPELTGMGQAIGSEKRSLRYHGNDDRADEEEDEENDDGEDREGVAILFSPEKLDQMVASVKRVSNGDDGGMVMVYKRFGEWKERAFHPYNLPDVIKKSKYDKLRLAYREWLYFESLLSI</sequence>
<proteinExistence type="inferred from homology"/>
<evidence type="ECO:0000313" key="7">
    <source>
        <dbReference type="EMBL" id="KAG6942576.1"/>
    </source>
</evidence>
<dbReference type="AlphaFoldDB" id="A0A8J5MBS1"/>
<feature type="compositionally biased region" description="Acidic residues" evidence="6">
    <location>
        <begin position="60"/>
        <end position="74"/>
    </location>
</feature>
<dbReference type="GO" id="GO:0005576">
    <property type="term" value="C:extracellular region"/>
    <property type="evidence" value="ECO:0007669"/>
    <property type="project" value="UniProtKB-SubCell"/>
</dbReference>
<name>A0A8J5MBS1_9STRA</name>
<evidence type="ECO:0000256" key="5">
    <source>
        <dbReference type="RuleBase" id="RU367124"/>
    </source>
</evidence>
<dbReference type="InterPro" id="IPR031825">
    <property type="entry name" value="RXLR"/>
</dbReference>
<evidence type="ECO:0000256" key="4">
    <source>
        <dbReference type="ARBA" id="ARBA00022729"/>
    </source>
</evidence>
<feature type="signal peptide" evidence="5">
    <location>
        <begin position="1"/>
        <end position="21"/>
    </location>
</feature>
<dbReference type="Pfam" id="PF16810">
    <property type="entry name" value="RXLR"/>
    <property type="match status" value="1"/>
</dbReference>
<keyword evidence="3 5" id="KW-0964">Secreted</keyword>
<feature type="chain" id="PRO_5035338408" description="RxLR effector protein" evidence="5">
    <location>
        <begin position="22"/>
        <end position="153"/>
    </location>
</feature>
<comment type="domain">
    <text evidence="5">The RxLR-dEER motif acts to carry the protein into the host cell cytoplasm through binding to cell surface phosphatidylinositol-3-phosphate.</text>
</comment>
<comment type="similarity">
    <text evidence="2 5">Belongs to the RxLR effector family.</text>
</comment>
<gene>
    <name evidence="7" type="ORF">JG688_00018044</name>
</gene>
<dbReference type="EMBL" id="JAENGY010003049">
    <property type="protein sequence ID" value="KAG6942576.1"/>
    <property type="molecule type" value="Genomic_DNA"/>
</dbReference>
<comment type="subcellular location">
    <subcellularLocation>
        <location evidence="1 5">Secreted</location>
    </subcellularLocation>
</comment>
<keyword evidence="4 5" id="KW-0732">Signal</keyword>
<evidence type="ECO:0000256" key="2">
    <source>
        <dbReference type="ARBA" id="ARBA00010400"/>
    </source>
</evidence>
<evidence type="ECO:0000313" key="8">
    <source>
        <dbReference type="Proteomes" id="UP000709295"/>
    </source>
</evidence>
<keyword evidence="8" id="KW-1185">Reference proteome</keyword>
<organism evidence="7 8">
    <name type="scientific">Phytophthora aleatoria</name>
    <dbReference type="NCBI Taxonomy" id="2496075"/>
    <lineage>
        <taxon>Eukaryota</taxon>
        <taxon>Sar</taxon>
        <taxon>Stramenopiles</taxon>
        <taxon>Oomycota</taxon>
        <taxon>Peronosporomycetes</taxon>
        <taxon>Peronosporales</taxon>
        <taxon>Peronosporaceae</taxon>
        <taxon>Phytophthora</taxon>
    </lineage>
</organism>
<evidence type="ECO:0000256" key="3">
    <source>
        <dbReference type="ARBA" id="ARBA00022525"/>
    </source>
</evidence>
<reference evidence="7" key="1">
    <citation type="submission" date="2021-01" db="EMBL/GenBank/DDBJ databases">
        <title>Phytophthora aleatoria, a newly-described species from Pinus radiata is distinct from Phytophthora cactorum isolates based on comparative genomics.</title>
        <authorList>
            <person name="Mcdougal R."/>
            <person name="Panda P."/>
            <person name="Williams N."/>
            <person name="Studholme D.J."/>
        </authorList>
    </citation>
    <scope>NUCLEOTIDE SEQUENCE</scope>
    <source>
        <strain evidence="7">NZFS 4037</strain>
    </source>
</reference>
<protein>
    <recommendedName>
        <fullName evidence="5">RxLR effector protein</fullName>
    </recommendedName>
</protein>
<evidence type="ECO:0000256" key="1">
    <source>
        <dbReference type="ARBA" id="ARBA00004613"/>
    </source>
</evidence>
<feature type="region of interest" description="Disordered" evidence="6">
    <location>
        <begin position="38"/>
        <end position="76"/>
    </location>
</feature>
<comment type="caution">
    <text evidence="7">The sequence shown here is derived from an EMBL/GenBank/DDBJ whole genome shotgun (WGS) entry which is preliminary data.</text>
</comment>
<feature type="compositionally biased region" description="Basic and acidic residues" evidence="6">
    <location>
        <begin position="47"/>
        <end position="59"/>
    </location>
</feature>